<keyword evidence="1" id="KW-0732">Signal</keyword>
<accession>A0AAD7FWW4</accession>
<feature type="chain" id="PRO_5042058569" description="HBL/NHE enterotoxin family protein" evidence="1">
    <location>
        <begin position="19"/>
        <end position="372"/>
    </location>
</feature>
<feature type="signal peptide" evidence="1">
    <location>
        <begin position="1"/>
        <end position="18"/>
    </location>
</feature>
<evidence type="ECO:0000313" key="3">
    <source>
        <dbReference type="Proteomes" id="UP001221142"/>
    </source>
</evidence>
<sequence>MVLLLPVALASFALFSRAQMTVPTIPTLTPAQQLSFSVAMTTMAQTPAAQDMLAQDVNNAAAAAAGILQNFTKIATQLLEIDNLHLQSATFEPTWLTFRDRFNTLLQQSKNFASEVATYADSFDSAALPLVTDDTLDLPTRVEVIQAFIDQTTGFQNSSDNFANLFGQLSMDMQTFTGNFANFSSTRASNDSTTIDNLNIQIAKIQGEMRALSLSMEALGIAVGGIVLATPAALAFFPEAAPFIVIGAAIAAGVIAATEIGLEVTFAVEQSMLDAAQSEREALLNQISLINSTQNLLDQTVTQDINATASSILLFNLVWEGVASDSSSILTWLNEGADLVDAPAVVGTFVNRSSTIYASLSTALSNYAVIED</sequence>
<organism evidence="2 3">
    <name type="scientific">Roridomyces roridus</name>
    <dbReference type="NCBI Taxonomy" id="1738132"/>
    <lineage>
        <taxon>Eukaryota</taxon>
        <taxon>Fungi</taxon>
        <taxon>Dikarya</taxon>
        <taxon>Basidiomycota</taxon>
        <taxon>Agaricomycotina</taxon>
        <taxon>Agaricomycetes</taxon>
        <taxon>Agaricomycetidae</taxon>
        <taxon>Agaricales</taxon>
        <taxon>Marasmiineae</taxon>
        <taxon>Mycenaceae</taxon>
        <taxon>Roridomyces</taxon>
    </lineage>
</organism>
<comment type="caution">
    <text evidence="2">The sequence shown here is derived from an EMBL/GenBank/DDBJ whole genome shotgun (WGS) entry which is preliminary data.</text>
</comment>
<reference evidence="2" key="1">
    <citation type="submission" date="2023-03" db="EMBL/GenBank/DDBJ databases">
        <title>Massive genome expansion in bonnet fungi (Mycena s.s.) driven by repeated elements and novel gene families across ecological guilds.</title>
        <authorList>
            <consortium name="Lawrence Berkeley National Laboratory"/>
            <person name="Harder C.B."/>
            <person name="Miyauchi S."/>
            <person name="Viragh M."/>
            <person name="Kuo A."/>
            <person name="Thoen E."/>
            <person name="Andreopoulos B."/>
            <person name="Lu D."/>
            <person name="Skrede I."/>
            <person name="Drula E."/>
            <person name="Henrissat B."/>
            <person name="Morin E."/>
            <person name="Kohler A."/>
            <person name="Barry K."/>
            <person name="LaButti K."/>
            <person name="Morin E."/>
            <person name="Salamov A."/>
            <person name="Lipzen A."/>
            <person name="Mereny Z."/>
            <person name="Hegedus B."/>
            <person name="Baldrian P."/>
            <person name="Stursova M."/>
            <person name="Weitz H."/>
            <person name="Taylor A."/>
            <person name="Grigoriev I.V."/>
            <person name="Nagy L.G."/>
            <person name="Martin F."/>
            <person name="Kauserud H."/>
        </authorList>
    </citation>
    <scope>NUCLEOTIDE SEQUENCE</scope>
    <source>
        <strain evidence="2">9284</strain>
    </source>
</reference>
<proteinExistence type="predicted"/>
<name>A0AAD7FWW4_9AGAR</name>
<protein>
    <recommendedName>
        <fullName evidence="4">HBL/NHE enterotoxin family protein</fullName>
    </recommendedName>
</protein>
<dbReference type="EMBL" id="JARKIF010000004">
    <property type="protein sequence ID" value="KAJ7641719.1"/>
    <property type="molecule type" value="Genomic_DNA"/>
</dbReference>
<keyword evidence="3" id="KW-1185">Reference proteome</keyword>
<evidence type="ECO:0000313" key="2">
    <source>
        <dbReference type="EMBL" id="KAJ7641719.1"/>
    </source>
</evidence>
<evidence type="ECO:0000256" key="1">
    <source>
        <dbReference type="SAM" id="SignalP"/>
    </source>
</evidence>
<gene>
    <name evidence="2" type="ORF">FB45DRAFT_1054156</name>
</gene>
<evidence type="ECO:0008006" key="4">
    <source>
        <dbReference type="Google" id="ProtNLM"/>
    </source>
</evidence>
<dbReference type="Gene3D" id="1.20.1170.10">
    <property type="match status" value="1"/>
</dbReference>
<dbReference type="SUPFAM" id="SSF58100">
    <property type="entry name" value="Bacterial hemolysins"/>
    <property type="match status" value="1"/>
</dbReference>
<dbReference type="Proteomes" id="UP001221142">
    <property type="component" value="Unassembled WGS sequence"/>
</dbReference>
<dbReference type="AlphaFoldDB" id="A0AAD7FWW4"/>